<dbReference type="PANTHER" id="PTHR30212">
    <property type="entry name" value="PROTEIN YIIM"/>
    <property type="match status" value="1"/>
</dbReference>
<dbReference type="Pfam" id="PF03473">
    <property type="entry name" value="MOSC"/>
    <property type="match status" value="1"/>
</dbReference>
<gene>
    <name evidence="2" type="ORF">J2Z83_002558</name>
</gene>
<name>A0ABS4IHL5_9BACI</name>
<dbReference type="RefSeq" id="WP_245301602.1">
    <property type="nucleotide sequence ID" value="NZ_CP110224.1"/>
</dbReference>
<dbReference type="Proteomes" id="UP001519345">
    <property type="component" value="Unassembled WGS sequence"/>
</dbReference>
<feature type="domain" description="MOSC" evidence="1">
    <location>
        <begin position="17"/>
        <end position="135"/>
    </location>
</feature>
<accession>A0ABS4IHL5</accession>
<keyword evidence="3" id="KW-1185">Reference proteome</keyword>
<evidence type="ECO:0000313" key="3">
    <source>
        <dbReference type="Proteomes" id="UP001519345"/>
    </source>
</evidence>
<dbReference type="SUPFAM" id="SSF50800">
    <property type="entry name" value="PK beta-barrel domain-like"/>
    <property type="match status" value="1"/>
</dbReference>
<dbReference type="InterPro" id="IPR052353">
    <property type="entry name" value="Benzoxazolinone_Detox_Enz"/>
</dbReference>
<dbReference type="Gene3D" id="2.40.33.20">
    <property type="entry name" value="PK beta-barrel domain-like"/>
    <property type="match status" value="1"/>
</dbReference>
<dbReference type="EMBL" id="JAGGKX010000013">
    <property type="protein sequence ID" value="MBP1970437.1"/>
    <property type="molecule type" value="Genomic_DNA"/>
</dbReference>
<dbReference type="InterPro" id="IPR005302">
    <property type="entry name" value="MoCF_Sase_C"/>
</dbReference>
<organism evidence="2 3">
    <name type="scientific">Virgibacillus natechei</name>
    <dbReference type="NCBI Taxonomy" id="1216297"/>
    <lineage>
        <taxon>Bacteria</taxon>
        <taxon>Bacillati</taxon>
        <taxon>Bacillota</taxon>
        <taxon>Bacilli</taxon>
        <taxon>Bacillales</taxon>
        <taxon>Bacillaceae</taxon>
        <taxon>Virgibacillus</taxon>
    </lineage>
</organism>
<dbReference type="PANTHER" id="PTHR30212:SF2">
    <property type="entry name" value="PROTEIN YIIM"/>
    <property type="match status" value="1"/>
</dbReference>
<evidence type="ECO:0000259" key="1">
    <source>
        <dbReference type="PROSITE" id="PS51340"/>
    </source>
</evidence>
<protein>
    <submittedName>
        <fullName evidence="2">MOSC domain-containing protein YiiM</fullName>
    </submittedName>
</protein>
<dbReference type="InterPro" id="IPR011037">
    <property type="entry name" value="Pyrv_Knase-like_insert_dom_sf"/>
</dbReference>
<sequence length="199" mass="23103">MMEEPYVHKLFIEKVEQDAKKKIWLSKNGFAGEIADPDRAVFAYPIKHYTDLESIDMGAMGENFAVLEMDEFTICIGDTFQIGDAIIQVSQPYQPYWNQTDREFAKNIQESGRTGWYFRVLQEGNVKPETDMELIEQPYPQWSIGACNEVMFVYKEDLRLADDLLSCDLLAEMWKRPLHKRLGGRVALEEKMIYGQSKV</sequence>
<dbReference type="PROSITE" id="PS51340">
    <property type="entry name" value="MOSC"/>
    <property type="match status" value="1"/>
</dbReference>
<comment type="caution">
    <text evidence="2">The sequence shown here is derived from an EMBL/GenBank/DDBJ whole genome shotgun (WGS) entry which is preliminary data.</text>
</comment>
<evidence type="ECO:0000313" key="2">
    <source>
        <dbReference type="EMBL" id="MBP1970437.1"/>
    </source>
</evidence>
<reference evidence="2 3" key="1">
    <citation type="submission" date="2021-03" db="EMBL/GenBank/DDBJ databases">
        <title>Genomic Encyclopedia of Type Strains, Phase IV (KMG-IV): sequencing the most valuable type-strain genomes for metagenomic binning, comparative biology and taxonomic classification.</title>
        <authorList>
            <person name="Goeker M."/>
        </authorList>
    </citation>
    <scope>NUCLEOTIDE SEQUENCE [LARGE SCALE GENOMIC DNA]</scope>
    <source>
        <strain evidence="2 3">DSM 25609</strain>
    </source>
</reference>
<proteinExistence type="predicted"/>